<comment type="caution">
    <text evidence="2">The sequence shown here is derived from an EMBL/GenBank/DDBJ whole genome shotgun (WGS) entry which is preliminary data.</text>
</comment>
<feature type="compositionally biased region" description="Basic and acidic residues" evidence="1">
    <location>
        <begin position="101"/>
        <end position="117"/>
    </location>
</feature>
<protein>
    <submittedName>
        <fullName evidence="2">Uncharacterized protein</fullName>
    </submittedName>
</protein>
<name>A0AAD8R8B4_LOLMU</name>
<keyword evidence="3" id="KW-1185">Reference proteome</keyword>
<organism evidence="2 3">
    <name type="scientific">Lolium multiflorum</name>
    <name type="common">Italian ryegrass</name>
    <name type="synonym">Lolium perenne subsp. multiflorum</name>
    <dbReference type="NCBI Taxonomy" id="4521"/>
    <lineage>
        <taxon>Eukaryota</taxon>
        <taxon>Viridiplantae</taxon>
        <taxon>Streptophyta</taxon>
        <taxon>Embryophyta</taxon>
        <taxon>Tracheophyta</taxon>
        <taxon>Spermatophyta</taxon>
        <taxon>Magnoliopsida</taxon>
        <taxon>Liliopsida</taxon>
        <taxon>Poales</taxon>
        <taxon>Poaceae</taxon>
        <taxon>BOP clade</taxon>
        <taxon>Pooideae</taxon>
        <taxon>Poodae</taxon>
        <taxon>Poeae</taxon>
        <taxon>Poeae Chloroplast Group 2 (Poeae type)</taxon>
        <taxon>Loliodinae</taxon>
        <taxon>Loliinae</taxon>
        <taxon>Lolium</taxon>
    </lineage>
</organism>
<gene>
    <name evidence="2" type="ORF">QYE76_021398</name>
</gene>
<sequence length="123" mass="13977">MLKKMGIFNKEAMKMPGDESSPHPPIGFRPLMKELVNLGSQFIGFRDKAATLREALRHAEECTDDLEAKLKANEEARKRAEKDAADVKDFHQRLQAAEDALSEKEAKQVERENDIVTHLEMQS</sequence>
<proteinExistence type="predicted"/>
<dbReference type="EMBL" id="JAUUTY010000006">
    <property type="protein sequence ID" value="KAK1615881.1"/>
    <property type="molecule type" value="Genomic_DNA"/>
</dbReference>
<reference evidence="2" key="1">
    <citation type="submission" date="2023-07" db="EMBL/GenBank/DDBJ databases">
        <title>A chromosome-level genome assembly of Lolium multiflorum.</title>
        <authorList>
            <person name="Chen Y."/>
            <person name="Copetti D."/>
            <person name="Kolliker R."/>
            <person name="Studer B."/>
        </authorList>
    </citation>
    <scope>NUCLEOTIDE SEQUENCE</scope>
    <source>
        <strain evidence="2">02402/16</strain>
        <tissue evidence="2">Leaf</tissue>
    </source>
</reference>
<dbReference type="AlphaFoldDB" id="A0AAD8R8B4"/>
<dbReference type="Proteomes" id="UP001231189">
    <property type="component" value="Unassembled WGS sequence"/>
</dbReference>
<accession>A0AAD8R8B4</accession>
<evidence type="ECO:0000313" key="3">
    <source>
        <dbReference type="Proteomes" id="UP001231189"/>
    </source>
</evidence>
<evidence type="ECO:0000256" key="1">
    <source>
        <dbReference type="SAM" id="MobiDB-lite"/>
    </source>
</evidence>
<evidence type="ECO:0000313" key="2">
    <source>
        <dbReference type="EMBL" id="KAK1615881.1"/>
    </source>
</evidence>
<feature type="region of interest" description="Disordered" evidence="1">
    <location>
        <begin position="95"/>
        <end position="123"/>
    </location>
</feature>